<evidence type="ECO:0000313" key="2">
    <source>
        <dbReference type="EMBL" id="MDC9591673.1"/>
    </source>
</evidence>
<evidence type="ECO:0000259" key="1">
    <source>
        <dbReference type="PROSITE" id="PS50943"/>
    </source>
</evidence>
<feature type="domain" description="HTH cro/C1-type" evidence="1">
    <location>
        <begin position="4"/>
        <end position="63"/>
    </location>
</feature>
<sequence length="73" mass="8057">MNKIKKIRVELGVTRKRLAEKVGCTPGAIGHYESGRRTPDLAVCRTIIAAFRELGIEITLDEVFPPPTEAGHE</sequence>
<organism evidence="2 3">
    <name type="scientific">Xenorhabdus yunnanensis</name>
    <dbReference type="NCBI Taxonomy" id="3025878"/>
    <lineage>
        <taxon>Bacteria</taxon>
        <taxon>Pseudomonadati</taxon>
        <taxon>Pseudomonadota</taxon>
        <taxon>Gammaproteobacteria</taxon>
        <taxon>Enterobacterales</taxon>
        <taxon>Morganellaceae</taxon>
        <taxon>Xenorhabdus</taxon>
    </lineage>
</organism>
<proteinExistence type="predicted"/>
<dbReference type="PROSITE" id="PS50943">
    <property type="entry name" value="HTH_CROC1"/>
    <property type="match status" value="1"/>
</dbReference>
<gene>
    <name evidence="2" type="ORF">PSI23_20915</name>
</gene>
<dbReference type="SUPFAM" id="SSF47413">
    <property type="entry name" value="lambda repressor-like DNA-binding domains"/>
    <property type="match status" value="1"/>
</dbReference>
<reference evidence="2 3" key="1">
    <citation type="submission" date="2023-02" db="EMBL/GenBank/DDBJ databases">
        <title>Entomopathogenic bacteria.</title>
        <authorList>
            <person name="Machado R.A."/>
        </authorList>
    </citation>
    <scope>NUCLEOTIDE SEQUENCE [LARGE SCALE GENOMIC DNA]</scope>
    <source>
        <strain evidence="2 3">XENO-10</strain>
    </source>
</reference>
<dbReference type="Proteomes" id="UP001217178">
    <property type="component" value="Unassembled WGS sequence"/>
</dbReference>
<evidence type="ECO:0000313" key="3">
    <source>
        <dbReference type="Proteomes" id="UP001217178"/>
    </source>
</evidence>
<dbReference type="InterPro" id="IPR001387">
    <property type="entry name" value="Cro/C1-type_HTH"/>
</dbReference>
<dbReference type="SMART" id="SM00530">
    <property type="entry name" value="HTH_XRE"/>
    <property type="match status" value="1"/>
</dbReference>
<accession>A0ABT5LMH5</accession>
<dbReference type="RefSeq" id="WP_273556880.1">
    <property type="nucleotide sequence ID" value="NZ_JAQRFI010000125.1"/>
</dbReference>
<comment type="caution">
    <text evidence="2">The sequence shown here is derived from an EMBL/GenBank/DDBJ whole genome shotgun (WGS) entry which is preliminary data.</text>
</comment>
<dbReference type="CDD" id="cd00093">
    <property type="entry name" value="HTH_XRE"/>
    <property type="match status" value="1"/>
</dbReference>
<protein>
    <submittedName>
        <fullName evidence="2">Helix-turn-helix transcriptional regulator</fullName>
    </submittedName>
</protein>
<dbReference type="EMBL" id="JAQRFI010000125">
    <property type="protein sequence ID" value="MDC9591673.1"/>
    <property type="molecule type" value="Genomic_DNA"/>
</dbReference>
<dbReference type="Gene3D" id="1.10.260.40">
    <property type="entry name" value="lambda repressor-like DNA-binding domains"/>
    <property type="match status" value="1"/>
</dbReference>
<name>A0ABT5LMH5_9GAMM</name>
<keyword evidence="3" id="KW-1185">Reference proteome</keyword>
<dbReference type="InterPro" id="IPR010982">
    <property type="entry name" value="Lambda_DNA-bd_dom_sf"/>
</dbReference>
<dbReference type="Pfam" id="PF01381">
    <property type="entry name" value="HTH_3"/>
    <property type="match status" value="1"/>
</dbReference>